<evidence type="ECO:0000256" key="9">
    <source>
        <dbReference type="PROSITE-ProRule" id="PRU10141"/>
    </source>
</evidence>
<evidence type="ECO:0000313" key="11">
    <source>
        <dbReference type="EMBL" id="GAO46816.1"/>
    </source>
</evidence>
<dbReference type="InterPro" id="IPR008271">
    <property type="entry name" value="Ser/Thr_kinase_AS"/>
</dbReference>
<reference evidence="11 12" key="3">
    <citation type="journal article" date="2015" name="Genome Announc.">
        <title>Draft Genome Sequence of the Archiascomycetous Yeast Saitoella complicata.</title>
        <authorList>
            <person name="Yamauchi K."/>
            <person name="Kondo S."/>
            <person name="Hamamoto M."/>
            <person name="Takahashi Y."/>
            <person name="Ogura Y."/>
            <person name="Hayashi T."/>
            <person name="Nishida H."/>
        </authorList>
    </citation>
    <scope>NUCLEOTIDE SEQUENCE [LARGE SCALE GENOMIC DNA]</scope>
    <source>
        <strain evidence="11 12">NRRL Y-17804</strain>
    </source>
</reference>
<dbReference type="GO" id="GO:0035861">
    <property type="term" value="C:site of double-strand break"/>
    <property type="evidence" value="ECO:0007669"/>
    <property type="project" value="TreeGrafter"/>
</dbReference>
<keyword evidence="4 9" id="KW-0547">Nucleotide-binding</keyword>
<organism evidence="11 12">
    <name type="scientific">Saitoella complicata (strain BCRC 22490 / CBS 7301 / JCM 7358 / NBRC 10748 / NRRL Y-17804)</name>
    <dbReference type="NCBI Taxonomy" id="698492"/>
    <lineage>
        <taxon>Eukaryota</taxon>
        <taxon>Fungi</taxon>
        <taxon>Dikarya</taxon>
        <taxon>Ascomycota</taxon>
        <taxon>Taphrinomycotina</taxon>
        <taxon>Taphrinomycotina incertae sedis</taxon>
        <taxon>Saitoella</taxon>
    </lineage>
</organism>
<dbReference type="OMA" id="ACIKKAC"/>
<evidence type="ECO:0000256" key="2">
    <source>
        <dbReference type="ARBA" id="ARBA00022527"/>
    </source>
</evidence>
<evidence type="ECO:0000256" key="8">
    <source>
        <dbReference type="ARBA" id="ARBA00048679"/>
    </source>
</evidence>
<proteinExistence type="predicted"/>
<reference evidence="11 12" key="2">
    <citation type="journal article" date="2014" name="J. Gen. Appl. Microbiol.">
        <title>The early diverging ascomycetous budding yeast Saitoella complicata has three histone deacetylases belonging to the Clr6, Hos2, and Rpd3 lineages.</title>
        <authorList>
            <person name="Nishida H."/>
            <person name="Matsumoto T."/>
            <person name="Kondo S."/>
            <person name="Hamamoto M."/>
            <person name="Yoshikawa H."/>
        </authorList>
    </citation>
    <scope>NUCLEOTIDE SEQUENCE [LARGE SCALE GENOMIC DNA]</scope>
    <source>
        <strain evidence="11 12">NRRL Y-17804</strain>
    </source>
</reference>
<dbReference type="GO" id="GO:0005737">
    <property type="term" value="C:cytoplasm"/>
    <property type="evidence" value="ECO:0007669"/>
    <property type="project" value="TreeGrafter"/>
</dbReference>
<dbReference type="PANTHER" id="PTHR43895">
    <property type="entry name" value="CALCIUM/CALMODULIN-DEPENDENT PROTEIN KINASE KINASE-RELATED"/>
    <property type="match status" value="1"/>
</dbReference>
<dbReference type="PROSITE" id="PS50011">
    <property type="entry name" value="PROTEIN_KINASE_DOM"/>
    <property type="match status" value="1"/>
</dbReference>
<dbReference type="GO" id="GO:0007095">
    <property type="term" value="P:mitotic G2 DNA damage checkpoint signaling"/>
    <property type="evidence" value="ECO:0007669"/>
    <property type="project" value="TreeGrafter"/>
</dbReference>
<evidence type="ECO:0000256" key="6">
    <source>
        <dbReference type="ARBA" id="ARBA00022840"/>
    </source>
</evidence>
<reference evidence="11 12" key="1">
    <citation type="journal article" date="2011" name="J. Gen. Appl. Microbiol.">
        <title>Draft genome sequencing of the enigmatic yeast Saitoella complicata.</title>
        <authorList>
            <person name="Nishida H."/>
            <person name="Hamamoto M."/>
            <person name="Sugiyama J."/>
        </authorList>
    </citation>
    <scope>NUCLEOTIDE SEQUENCE [LARGE SCALE GENOMIC DNA]</scope>
    <source>
        <strain evidence="11 12">NRRL Y-17804</strain>
    </source>
</reference>
<dbReference type="EMBL" id="BACD03000005">
    <property type="protein sequence ID" value="GAO46816.1"/>
    <property type="molecule type" value="Genomic_DNA"/>
</dbReference>
<evidence type="ECO:0000256" key="4">
    <source>
        <dbReference type="ARBA" id="ARBA00022741"/>
    </source>
</evidence>
<dbReference type="SMART" id="SM00220">
    <property type="entry name" value="S_TKc"/>
    <property type="match status" value="1"/>
</dbReference>
<dbReference type="PANTHER" id="PTHR43895:SF32">
    <property type="entry name" value="SERINE_THREONINE-PROTEIN KINASE CHK1"/>
    <property type="match status" value="1"/>
</dbReference>
<sequence length="521" mass="58893">MSIDQHFQLPEQLPFHCGATIGRGSYATVKLCRYDQRPDVYAVKFINKPVAISPQGGLTLKQIGAEVQLHKLCTGHPNIVDFIDSDEDNIWRWVVMEWARGGDLFDKIEPDVGVEPDIAHFYFQQMIAGVRFLHERGVAHRDIKPENVFLDGDGNLLIGDFGLAAMFRHKGITKYVKGKVGSLPYLAPEVVMAEKYDAAKVDVWSCGVVLFVLLLGTCPWDEPAPFNPEFSHYARGGLYEPWDKLDLDALGLVRGMLMVDPERRMTIDDVERHPWFTRRNPMRADNGQCTDPLLLATRLLEKLQVDLEEAAARAKSDRSMSDVTIRSGDAYDWRETGFSATQPDYRRTTEFDDIRMGNGFVSASQPQARTVLVDDEILNSLADDPSMSQFSPTQGISETLTQKARRFNDICPAERLTRFYVAVDLPTFLPILSNALQRMGVPNTNIPSLQPAGLTAATVRIQHVDQRKLQMHGEIQVQRYAKGRKGDVYTVHFHKKVGDPLEWRRFFKGIARECREVIVTA</sequence>
<dbReference type="InterPro" id="IPR000719">
    <property type="entry name" value="Prot_kinase_dom"/>
</dbReference>
<keyword evidence="12" id="KW-1185">Reference proteome</keyword>
<comment type="caution">
    <text evidence="11">The sequence shown here is derived from an EMBL/GenBank/DDBJ whole genome shotgun (WGS) entry which is preliminary data.</text>
</comment>
<dbReference type="InterPro" id="IPR011009">
    <property type="entry name" value="Kinase-like_dom_sf"/>
</dbReference>
<dbReference type="Pfam" id="PF00069">
    <property type="entry name" value="Pkinase"/>
    <property type="match status" value="1"/>
</dbReference>
<dbReference type="PROSITE" id="PS00108">
    <property type="entry name" value="PROTEIN_KINASE_ST"/>
    <property type="match status" value="1"/>
</dbReference>
<keyword evidence="5" id="KW-0418">Kinase</keyword>
<name>A0A0E9NAS0_SAICN</name>
<evidence type="ECO:0000256" key="3">
    <source>
        <dbReference type="ARBA" id="ARBA00022679"/>
    </source>
</evidence>
<keyword evidence="3" id="KW-0808">Transferase</keyword>
<dbReference type="InterPro" id="IPR017441">
    <property type="entry name" value="Protein_kinase_ATP_BS"/>
</dbReference>
<keyword evidence="6 9" id="KW-0067">ATP-binding</keyword>
<dbReference type="STRING" id="698492.A0A0E9NAS0"/>
<evidence type="ECO:0000256" key="5">
    <source>
        <dbReference type="ARBA" id="ARBA00022777"/>
    </source>
</evidence>
<dbReference type="Gene3D" id="1.10.510.10">
    <property type="entry name" value="Transferase(Phosphotransferase) domain 1"/>
    <property type="match status" value="1"/>
</dbReference>
<keyword evidence="2" id="KW-0723">Serine/threonine-protein kinase</keyword>
<dbReference type="GO" id="GO:0005524">
    <property type="term" value="F:ATP binding"/>
    <property type="evidence" value="ECO:0007669"/>
    <property type="project" value="UniProtKB-UniRule"/>
</dbReference>
<evidence type="ECO:0000256" key="7">
    <source>
        <dbReference type="ARBA" id="ARBA00047899"/>
    </source>
</evidence>
<comment type="catalytic activity">
    <reaction evidence="8">
        <text>L-seryl-[protein] + ATP = O-phospho-L-seryl-[protein] + ADP + H(+)</text>
        <dbReference type="Rhea" id="RHEA:17989"/>
        <dbReference type="Rhea" id="RHEA-COMP:9863"/>
        <dbReference type="Rhea" id="RHEA-COMP:11604"/>
        <dbReference type="ChEBI" id="CHEBI:15378"/>
        <dbReference type="ChEBI" id="CHEBI:29999"/>
        <dbReference type="ChEBI" id="CHEBI:30616"/>
        <dbReference type="ChEBI" id="CHEBI:83421"/>
        <dbReference type="ChEBI" id="CHEBI:456216"/>
        <dbReference type="EC" id="2.7.11.1"/>
    </reaction>
</comment>
<dbReference type="PROSITE" id="PS00107">
    <property type="entry name" value="PROTEIN_KINASE_ATP"/>
    <property type="match status" value="1"/>
</dbReference>
<dbReference type="Proteomes" id="UP000033140">
    <property type="component" value="Unassembled WGS sequence"/>
</dbReference>
<gene>
    <name evidence="11" type="ORF">G7K_1034-t1</name>
</gene>
<evidence type="ECO:0000259" key="10">
    <source>
        <dbReference type="PROSITE" id="PS50011"/>
    </source>
</evidence>
<dbReference type="GO" id="GO:0004674">
    <property type="term" value="F:protein serine/threonine kinase activity"/>
    <property type="evidence" value="ECO:0007669"/>
    <property type="project" value="UniProtKB-KW"/>
</dbReference>
<dbReference type="FunFam" id="1.10.510.10:FF:000571">
    <property type="entry name" value="Maternal embryonic leucine zipper kinase"/>
    <property type="match status" value="1"/>
</dbReference>
<protein>
    <recommendedName>
        <fullName evidence="1">non-specific serine/threonine protein kinase</fullName>
        <ecNumber evidence="1">2.7.11.1</ecNumber>
    </recommendedName>
</protein>
<comment type="catalytic activity">
    <reaction evidence="7">
        <text>L-threonyl-[protein] + ATP = O-phospho-L-threonyl-[protein] + ADP + H(+)</text>
        <dbReference type="Rhea" id="RHEA:46608"/>
        <dbReference type="Rhea" id="RHEA-COMP:11060"/>
        <dbReference type="Rhea" id="RHEA-COMP:11605"/>
        <dbReference type="ChEBI" id="CHEBI:15378"/>
        <dbReference type="ChEBI" id="CHEBI:30013"/>
        <dbReference type="ChEBI" id="CHEBI:30616"/>
        <dbReference type="ChEBI" id="CHEBI:61977"/>
        <dbReference type="ChEBI" id="CHEBI:456216"/>
        <dbReference type="EC" id="2.7.11.1"/>
    </reaction>
</comment>
<dbReference type="SUPFAM" id="SSF56112">
    <property type="entry name" value="Protein kinase-like (PK-like)"/>
    <property type="match status" value="1"/>
</dbReference>
<accession>A0A0E9NAS0</accession>
<evidence type="ECO:0000313" key="12">
    <source>
        <dbReference type="Proteomes" id="UP000033140"/>
    </source>
</evidence>
<dbReference type="EC" id="2.7.11.1" evidence="1"/>
<feature type="binding site" evidence="9">
    <location>
        <position position="44"/>
    </location>
    <ligand>
        <name>ATP</name>
        <dbReference type="ChEBI" id="CHEBI:30616"/>
    </ligand>
</feature>
<dbReference type="GO" id="GO:0005634">
    <property type="term" value="C:nucleus"/>
    <property type="evidence" value="ECO:0007669"/>
    <property type="project" value="TreeGrafter"/>
</dbReference>
<dbReference type="AlphaFoldDB" id="A0A0E9NAS0"/>
<feature type="domain" description="Protein kinase" evidence="10">
    <location>
        <begin position="15"/>
        <end position="276"/>
    </location>
</feature>
<evidence type="ECO:0000256" key="1">
    <source>
        <dbReference type="ARBA" id="ARBA00012513"/>
    </source>
</evidence>